<protein>
    <submittedName>
        <fullName evidence="1">Uncharacterized protein</fullName>
    </submittedName>
</protein>
<organism evidence="1 2">
    <name type="scientific">Mycobacteroides abscessus</name>
    <dbReference type="NCBI Taxonomy" id="36809"/>
    <lineage>
        <taxon>Bacteria</taxon>
        <taxon>Bacillati</taxon>
        <taxon>Actinomycetota</taxon>
        <taxon>Actinomycetes</taxon>
        <taxon>Mycobacteriales</taxon>
        <taxon>Mycobacteriaceae</taxon>
        <taxon>Mycobacteroides</taxon>
    </lineage>
</organism>
<name>A0A0U0ZPR9_9MYCO</name>
<dbReference type="AlphaFoldDB" id="A0A0U0ZPR9"/>
<gene>
    <name evidence="1" type="ORF">ERS075579_03501</name>
</gene>
<dbReference type="EMBL" id="CSWP01000007">
    <property type="protein sequence ID" value="CPV62817.1"/>
    <property type="molecule type" value="Genomic_DNA"/>
</dbReference>
<dbReference type="RefSeq" id="WP_016893328.1">
    <property type="nucleotide sequence ID" value="NZ_CSWP01000007.1"/>
</dbReference>
<dbReference type="Proteomes" id="UP000045782">
    <property type="component" value="Unassembled WGS sequence"/>
</dbReference>
<evidence type="ECO:0000313" key="1">
    <source>
        <dbReference type="EMBL" id="CPV62817.1"/>
    </source>
</evidence>
<reference evidence="1 2" key="1">
    <citation type="submission" date="2015-03" db="EMBL/GenBank/DDBJ databases">
        <authorList>
            <person name="Murphy D."/>
        </authorList>
    </citation>
    <scope>NUCLEOTIDE SEQUENCE [LARGE SCALE GENOMIC DNA]</scope>
    <source>
        <strain evidence="1 2">PAP088</strain>
    </source>
</reference>
<evidence type="ECO:0000313" key="2">
    <source>
        <dbReference type="Proteomes" id="UP000045782"/>
    </source>
</evidence>
<proteinExistence type="predicted"/>
<accession>A0A0U0ZPR9</accession>
<sequence length="138" mass="15571">MDAFTAICEVIDAIPDFFREKRLVRNEVRQGWSDETVVLSQAEIAVKVARALLHRLGDRGYQVVWLPPVNEDEFGTRTVQVPLSFQPWADGEVRLNEHGTGVVIAHVPSRPPIRDAPQLATALLQHTARHAPNRSNRY</sequence>